<evidence type="ECO:0000313" key="2">
    <source>
        <dbReference type="Proteomes" id="UP001381693"/>
    </source>
</evidence>
<keyword evidence="2" id="KW-1185">Reference proteome</keyword>
<gene>
    <name evidence="1" type="ORF">SK128_026588</name>
</gene>
<dbReference type="AlphaFoldDB" id="A0AAN8ZZ08"/>
<proteinExistence type="predicted"/>
<name>A0AAN8ZZ08_HALRR</name>
<dbReference type="Proteomes" id="UP001381693">
    <property type="component" value="Unassembled WGS sequence"/>
</dbReference>
<reference evidence="1 2" key="1">
    <citation type="submission" date="2023-11" db="EMBL/GenBank/DDBJ databases">
        <title>Halocaridina rubra genome assembly.</title>
        <authorList>
            <person name="Smith C."/>
        </authorList>
    </citation>
    <scope>NUCLEOTIDE SEQUENCE [LARGE SCALE GENOMIC DNA]</scope>
    <source>
        <strain evidence="1">EP-1</strain>
        <tissue evidence="1">Whole</tissue>
    </source>
</reference>
<organism evidence="1 2">
    <name type="scientific">Halocaridina rubra</name>
    <name type="common">Hawaiian red shrimp</name>
    <dbReference type="NCBI Taxonomy" id="373956"/>
    <lineage>
        <taxon>Eukaryota</taxon>
        <taxon>Metazoa</taxon>
        <taxon>Ecdysozoa</taxon>
        <taxon>Arthropoda</taxon>
        <taxon>Crustacea</taxon>
        <taxon>Multicrustacea</taxon>
        <taxon>Malacostraca</taxon>
        <taxon>Eumalacostraca</taxon>
        <taxon>Eucarida</taxon>
        <taxon>Decapoda</taxon>
        <taxon>Pleocyemata</taxon>
        <taxon>Caridea</taxon>
        <taxon>Atyoidea</taxon>
        <taxon>Atyidae</taxon>
        <taxon>Halocaridina</taxon>
    </lineage>
</organism>
<comment type="caution">
    <text evidence="1">The sequence shown here is derived from an EMBL/GenBank/DDBJ whole genome shotgun (WGS) entry which is preliminary data.</text>
</comment>
<accession>A0AAN8ZZ08</accession>
<sequence>MLMKQVSIFHVNEKLLMLLIPSSTEHLSYFTERCYVTTERLYGHEFYLEPIVNMTISL</sequence>
<evidence type="ECO:0000313" key="1">
    <source>
        <dbReference type="EMBL" id="KAK7068544.1"/>
    </source>
</evidence>
<protein>
    <submittedName>
        <fullName evidence="1">Uncharacterized protein</fullName>
    </submittedName>
</protein>
<feature type="non-terminal residue" evidence="1">
    <location>
        <position position="58"/>
    </location>
</feature>
<dbReference type="EMBL" id="JAXCGZ010017205">
    <property type="protein sequence ID" value="KAK7068544.1"/>
    <property type="molecule type" value="Genomic_DNA"/>
</dbReference>